<evidence type="ECO:0000313" key="3">
    <source>
        <dbReference type="Proteomes" id="UP000467841"/>
    </source>
</evidence>
<gene>
    <name evidence="2" type="ORF">MERR_LOCUS12406</name>
</gene>
<dbReference type="Proteomes" id="UP000467841">
    <property type="component" value="Unassembled WGS sequence"/>
</dbReference>
<dbReference type="PANTHER" id="PTHR47074:SF49">
    <property type="entry name" value="POLYNUCLEOTIDYL TRANSFERASE, RIBONUCLEASE H-LIKE SUPERFAMILY PROTEIN"/>
    <property type="match status" value="1"/>
</dbReference>
<dbReference type="PANTHER" id="PTHR47074">
    <property type="entry name" value="BNAC02G40300D PROTEIN"/>
    <property type="match status" value="1"/>
</dbReference>
<organism evidence="2 3">
    <name type="scientific">Microthlaspi erraticum</name>
    <dbReference type="NCBI Taxonomy" id="1685480"/>
    <lineage>
        <taxon>Eukaryota</taxon>
        <taxon>Viridiplantae</taxon>
        <taxon>Streptophyta</taxon>
        <taxon>Embryophyta</taxon>
        <taxon>Tracheophyta</taxon>
        <taxon>Spermatophyta</taxon>
        <taxon>Magnoliopsida</taxon>
        <taxon>eudicotyledons</taxon>
        <taxon>Gunneridae</taxon>
        <taxon>Pentapetalae</taxon>
        <taxon>rosids</taxon>
        <taxon>malvids</taxon>
        <taxon>Brassicales</taxon>
        <taxon>Brassicaceae</taxon>
        <taxon>Coluteocarpeae</taxon>
        <taxon>Microthlaspi</taxon>
    </lineage>
</organism>
<name>A0A6D2IGT4_9BRAS</name>
<evidence type="ECO:0000313" key="2">
    <source>
        <dbReference type="EMBL" id="CAA7025171.1"/>
    </source>
</evidence>
<keyword evidence="3" id="KW-1185">Reference proteome</keyword>
<protein>
    <recommendedName>
        <fullName evidence="1">RNase H type-1 domain-containing protein</fullName>
    </recommendedName>
</protein>
<feature type="domain" description="RNase H type-1" evidence="1">
    <location>
        <begin position="42"/>
        <end position="157"/>
    </location>
</feature>
<dbReference type="InterPro" id="IPR002156">
    <property type="entry name" value="RNaseH_domain"/>
</dbReference>
<dbReference type="AlphaFoldDB" id="A0A6D2IGT4"/>
<reference evidence="2" key="1">
    <citation type="submission" date="2020-01" db="EMBL/GenBank/DDBJ databases">
        <authorList>
            <person name="Mishra B."/>
        </authorList>
    </citation>
    <scope>NUCLEOTIDE SEQUENCE [LARGE SCALE GENOMIC DNA]</scope>
</reference>
<evidence type="ECO:0000259" key="1">
    <source>
        <dbReference type="Pfam" id="PF13456"/>
    </source>
</evidence>
<dbReference type="GO" id="GO:0004523">
    <property type="term" value="F:RNA-DNA hybrid ribonuclease activity"/>
    <property type="evidence" value="ECO:0007669"/>
    <property type="project" value="InterPro"/>
</dbReference>
<dbReference type="OrthoDB" id="1114034at2759"/>
<sequence length="190" mass="21416">MWFLAQKLVDGDGSLGSEVGVKSIKKWRPPPKPWLKCNVGSYWSEAKKEGGMAWVLRDELGKVLLHSRRAWVSVQSKSDCSFLSLSWAAESLCSHGVKRVIFASEDADLVGSLSRPIVWPSFRLQTSDLYHILSKLGSWRIEQEVRCTNRGAYLIARGALNESQWQSYVARGHPKWLNVIFDGERVLPSA</sequence>
<proteinExistence type="predicted"/>
<accession>A0A6D2IGT4</accession>
<dbReference type="EMBL" id="CACVBM020000987">
    <property type="protein sequence ID" value="CAA7025171.1"/>
    <property type="molecule type" value="Genomic_DNA"/>
</dbReference>
<dbReference type="GO" id="GO:0003676">
    <property type="term" value="F:nucleic acid binding"/>
    <property type="evidence" value="ECO:0007669"/>
    <property type="project" value="InterPro"/>
</dbReference>
<comment type="caution">
    <text evidence="2">The sequence shown here is derived from an EMBL/GenBank/DDBJ whole genome shotgun (WGS) entry which is preliminary data.</text>
</comment>
<dbReference type="Pfam" id="PF13456">
    <property type="entry name" value="RVT_3"/>
    <property type="match status" value="1"/>
</dbReference>
<dbReference type="InterPro" id="IPR052929">
    <property type="entry name" value="RNase_H-like_EbsB-rel"/>
</dbReference>